<dbReference type="PANTHER" id="PTHR38590">
    <property type="entry name" value="BLL0828 PROTEIN"/>
    <property type="match status" value="1"/>
</dbReference>
<keyword evidence="3" id="KW-1185">Reference proteome</keyword>
<dbReference type="STRING" id="1166018.FAES_2505"/>
<evidence type="ECO:0000313" key="2">
    <source>
        <dbReference type="EMBL" id="CCH00514.1"/>
    </source>
</evidence>
<reference evidence="2 3" key="1">
    <citation type="journal article" date="2012" name="J. Bacteriol.">
        <title>Genome Sequence of Fibrella aestuarina BUZ 2T, a Filamentous Marine Bacterium.</title>
        <authorList>
            <person name="Filippini M."/>
            <person name="Qi W."/>
            <person name="Blom J."/>
            <person name="Goesmann A."/>
            <person name="Smits T.H."/>
            <person name="Bagheri H.C."/>
        </authorList>
    </citation>
    <scope>NUCLEOTIDE SEQUENCE [LARGE SCALE GENOMIC DNA]</scope>
    <source>
        <strain evidence="3">BUZ 2T</strain>
    </source>
</reference>
<sequence>MTELNNVAYLKEARQALRNGATKAEQRFWQYSKGSQLAGRKFRRQHSVGHFILDFYCPSERLAIELDGGIHSHPAVRDYDLERQAAIETLGIRVLRFSNEAILHNWLAVRATILAHFQPPPGPLLGKEGE</sequence>
<dbReference type="RefSeq" id="WP_015331613.1">
    <property type="nucleotide sequence ID" value="NC_020054.1"/>
</dbReference>
<organism evidence="2 3">
    <name type="scientific">Fibrella aestuarina BUZ 2</name>
    <dbReference type="NCBI Taxonomy" id="1166018"/>
    <lineage>
        <taxon>Bacteria</taxon>
        <taxon>Pseudomonadati</taxon>
        <taxon>Bacteroidota</taxon>
        <taxon>Cytophagia</taxon>
        <taxon>Cytophagales</taxon>
        <taxon>Spirosomataceae</taxon>
        <taxon>Fibrella</taxon>
    </lineage>
</organism>
<accession>I0K8R1</accession>
<dbReference type="EMBL" id="HE796683">
    <property type="protein sequence ID" value="CCH00514.1"/>
    <property type="molecule type" value="Genomic_DNA"/>
</dbReference>
<dbReference type="eggNOG" id="COG2852">
    <property type="taxonomic scope" value="Bacteria"/>
</dbReference>
<dbReference type="HOGENOM" id="CLU_107928_1_1_10"/>
<dbReference type="InterPro" id="IPR011335">
    <property type="entry name" value="Restrct_endonuc-II-like"/>
</dbReference>
<dbReference type="Proteomes" id="UP000011058">
    <property type="component" value="Chromosome"/>
</dbReference>
<dbReference type="SUPFAM" id="SSF52980">
    <property type="entry name" value="Restriction endonuclease-like"/>
    <property type="match status" value="1"/>
</dbReference>
<dbReference type="Gene3D" id="3.40.960.10">
    <property type="entry name" value="VSR Endonuclease"/>
    <property type="match status" value="1"/>
</dbReference>
<dbReference type="Pfam" id="PF04480">
    <property type="entry name" value="DUF559"/>
    <property type="match status" value="1"/>
</dbReference>
<dbReference type="PANTHER" id="PTHR38590:SF1">
    <property type="entry name" value="BLL0828 PROTEIN"/>
    <property type="match status" value="1"/>
</dbReference>
<dbReference type="InterPro" id="IPR047216">
    <property type="entry name" value="Endonuclease_DUF559_bact"/>
</dbReference>
<dbReference type="OrthoDB" id="9798754at2"/>
<evidence type="ECO:0000259" key="1">
    <source>
        <dbReference type="Pfam" id="PF04480"/>
    </source>
</evidence>
<protein>
    <recommendedName>
        <fullName evidence="1">DUF559 domain-containing protein</fullName>
    </recommendedName>
</protein>
<dbReference type="PATRIC" id="fig|1166018.3.peg.4268"/>
<dbReference type="AlphaFoldDB" id="I0K8R1"/>
<dbReference type="KEGG" id="fae:FAES_2505"/>
<dbReference type="InterPro" id="IPR007569">
    <property type="entry name" value="DUF559"/>
</dbReference>
<feature type="domain" description="DUF559" evidence="1">
    <location>
        <begin position="11"/>
        <end position="116"/>
    </location>
</feature>
<evidence type="ECO:0000313" key="3">
    <source>
        <dbReference type="Proteomes" id="UP000011058"/>
    </source>
</evidence>
<gene>
    <name evidence="2" type="ORF">FAES_2505</name>
</gene>
<proteinExistence type="predicted"/>
<dbReference type="CDD" id="cd01038">
    <property type="entry name" value="Endonuclease_DUF559"/>
    <property type="match status" value="1"/>
</dbReference>
<name>I0K8R1_9BACT</name>